<dbReference type="PANTHER" id="PTHR33204:SF29">
    <property type="entry name" value="TRANSCRIPTIONAL REGULATOR"/>
    <property type="match status" value="1"/>
</dbReference>
<proteinExistence type="predicted"/>
<dbReference type="EMBL" id="OBEL01000003">
    <property type="protein sequence ID" value="SNZ19855.1"/>
    <property type="molecule type" value="Genomic_DNA"/>
</dbReference>
<evidence type="ECO:0000313" key="5">
    <source>
        <dbReference type="EMBL" id="SNZ19855.1"/>
    </source>
</evidence>
<evidence type="ECO:0000256" key="2">
    <source>
        <dbReference type="ARBA" id="ARBA00023125"/>
    </source>
</evidence>
<dbReference type="PROSITE" id="PS51118">
    <property type="entry name" value="HTH_HXLR"/>
    <property type="match status" value="1"/>
</dbReference>
<accession>A0A285PDN5</accession>
<feature type="domain" description="HTH hxlR-type" evidence="4">
    <location>
        <begin position="9"/>
        <end position="104"/>
    </location>
</feature>
<keyword evidence="3" id="KW-0804">Transcription</keyword>
<sequence>MDAEQDALCPAPIIFSMIGGKWKLSILKTLIFKETKRFGELRREVEGITQTMLTKQLRELEADGLIHREVFAEVPPRVEYSATEDGLALKPVFEAMHQWWLERK</sequence>
<name>A0A285PDN5_9HYPH</name>
<reference evidence="5 6" key="1">
    <citation type="submission" date="2017-09" db="EMBL/GenBank/DDBJ databases">
        <authorList>
            <person name="Ehlers B."/>
            <person name="Leendertz F.H."/>
        </authorList>
    </citation>
    <scope>NUCLEOTIDE SEQUENCE [LARGE SCALE GENOMIC DNA]</scope>
    <source>
        <strain evidence="5 6">DSM 18289</strain>
    </source>
</reference>
<dbReference type="InterPro" id="IPR002577">
    <property type="entry name" value="HTH_HxlR"/>
</dbReference>
<dbReference type="InterPro" id="IPR036390">
    <property type="entry name" value="WH_DNA-bd_sf"/>
</dbReference>
<dbReference type="Pfam" id="PF01638">
    <property type="entry name" value="HxlR"/>
    <property type="match status" value="1"/>
</dbReference>
<gene>
    <name evidence="5" type="ORF">SAMN06265368_2950</name>
</gene>
<evidence type="ECO:0000313" key="6">
    <source>
        <dbReference type="Proteomes" id="UP000219439"/>
    </source>
</evidence>
<keyword evidence="6" id="KW-1185">Reference proteome</keyword>
<keyword evidence="2" id="KW-0238">DNA-binding</keyword>
<dbReference type="RefSeq" id="WP_097154228.1">
    <property type="nucleotide sequence ID" value="NZ_OBEL01000003.1"/>
</dbReference>
<dbReference type="GO" id="GO:0003677">
    <property type="term" value="F:DNA binding"/>
    <property type="evidence" value="ECO:0007669"/>
    <property type="project" value="UniProtKB-KW"/>
</dbReference>
<dbReference type="AlphaFoldDB" id="A0A285PDN5"/>
<evidence type="ECO:0000256" key="1">
    <source>
        <dbReference type="ARBA" id="ARBA00023015"/>
    </source>
</evidence>
<keyword evidence="1" id="KW-0805">Transcription regulation</keyword>
<dbReference type="SUPFAM" id="SSF46785">
    <property type="entry name" value="Winged helix' DNA-binding domain"/>
    <property type="match status" value="1"/>
</dbReference>
<dbReference type="Proteomes" id="UP000219439">
    <property type="component" value="Unassembled WGS sequence"/>
</dbReference>
<protein>
    <submittedName>
        <fullName evidence="5">Transcriptional regulator, HxlR family</fullName>
    </submittedName>
</protein>
<dbReference type="PANTHER" id="PTHR33204">
    <property type="entry name" value="TRANSCRIPTIONAL REGULATOR, MARR FAMILY"/>
    <property type="match status" value="1"/>
</dbReference>
<dbReference type="OrthoDB" id="9800350at2"/>
<organism evidence="5 6">
    <name type="scientific">Cohaesibacter gelatinilyticus</name>
    <dbReference type="NCBI Taxonomy" id="372072"/>
    <lineage>
        <taxon>Bacteria</taxon>
        <taxon>Pseudomonadati</taxon>
        <taxon>Pseudomonadota</taxon>
        <taxon>Alphaproteobacteria</taxon>
        <taxon>Hyphomicrobiales</taxon>
        <taxon>Cohaesibacteraceae</taxon>
    </lineage>
</organism>
<evidence type="ECO:0000256" key="3">
    <source>
        <dbReference type="ARBA" id="ARBA00023163"/>
    </source>
</evidence>
<dbReference type="InterPro" id="IPR036388">
    <property type="entry name" value="WH-like_DNA-bd_sf"/>
</dbReference>
<dbReference type="Gene3D" id="1.10.10.10">
    <property type="entry name" value="Winged helix-like DNA-binding domain superfamily/Winged helix DNA-binding domain"/>
    <property type="match status" value="1"/>
</dbReference>
<evidence type="ECO:0000259" key="4">
    <source>
        <dbReference type="PROSITE" id="PS51118"/>
    </source>
</evidence>